<dbReference type="OrthoDB" id="6196761at2"/>
<dbReference type="InterPro" id="IPR021813">
    <property type="entry name" value="DUF3392"/>
</dbReference>
<evidence type="ECO:0000313" key="2">
    <source>
        <dbReference type="EMBL" id="CDF81782.1"/>
    </source>
</evidence>
<dbReference type="KEGG" id="pkc:PKB_0404"/>
<name>A0A024HB89_PSEKB</name>
<dbReference type="AlphaFoldDB" id="A0A024HB89"/>
<organism evidence="2 3">
    <name type="scientific">Pseudomonas knackmussii (strain DSM 6978 / CCUG 54928 / LMG 23759 / B13)</name>
    <dbReference type="NCBI Taxonomy" id="1301098"/>
    <lineage>
        <taxon>Bacteria</taxon>
        <taxon>Pseudomonadati</taxon>
        <taxon>Pseudomonadota</taxon>
        <taxon>Gammaproteobacteria</taxon>
        <taxon>Pseudomonadales</taxon>
        <taxon>Pseudomonadaceae</taxon>
        <taxon>Pseudomonas</taxon>
    </lineage>
</organism>
<dbReference type="EMBL" id="HG322950">
    <property type="protein sequence ID" value="CDF81782.1"/>
    <property type="molecule type" value="Genomic_DNA"/>
</dbReference>
<dbReference type="RefSeq" id="WP_043248593.1">
    <property type="nucleotide sequence ID" value="NZ_HG322950.1"/>
</dbReference>
<dbReference type="Pfam" id="PF11872">
    <property type="entry name" value="DUF3392"/>
    <property type="match status" value="1"/>
</dbReference>
<feature type="transmembrane region" description="Helical" evidence="1">
    <location>
        <begin position="84"/>
        <end position="104"/>
    </location>
</feature>
<keyword evidence="3" id="KW-1185">Reference proteome</keyword>
<evidence type="ECO:0000256" key="1">
    <source>
        <dbReference type="SAM" id="Phobius"/>
    </source>
</evidence>
<sequence>MDFALELIASASRWSRSHLSDIALAIMATLLVLFGPAINAWIQQRIGSLNFVFRTLLFVLICAVGYGLAMVFVTPWLAHGLNYFNNYTLAPVLLLLFFVIGMIADRS</sequence>
<keyword evidence="1" id="KW-0472">Membrane</keyword>
<accession>A0A024HB89</accession>
<evidence type="ECO:0000313" key="3">
    <source>
        <dbReference type="Proteomes" id="UP000025241"/>
    </source>
</evidence>
<dbReference type="STRING" id="1301098.PKB_0404"/>
<dbReference type="Proteomes" id="UP000025241">
    <property type="component" value="Chromosome I"/>
</dbReference>
<dbReference type="HOGENOM" id="CLU_147302_1_0_6"/>
<protein>
    <submittedName>
        <fullName evidence="2">Conserved hypothetical membrane protein</fullName>
    </submittedName>
</protein>
<proteinExistence type="predicted"/>
<feature type="transmembrane region" description="Helical" evidence="1">
    <location>
        <begin position="51"/>
        <end position="78"/>
    </location>
</feature>
<feature type="transmembrane region" description="Helical" evidence="1">
    <location>
        <begin position="22"/>
        <end position="42"/>
    </location>
</feature>
<reference evidence="2 3" key="2">
    <citation type="submission" date="2014-05" db="EMBL/GenBank/DDBJ databases">
        <title>Genome sequence of the 3-chlorobenzoate degrading bacterium Pseudomonas knackmussii B13 shows multiple evidence for horizontal gene transfer.</title>
        <authorList>
            <person name="Miyazaki R."/>
            <person name="Bertelli C."/>
            <person name="Falquet L."/>
            <person name="Robinson-Rechavi M."/>
            <person name="Gharib W."/>
            <person name="Roy S."/>
            <person name="Van der Meer J.R."/>
        </authorList>
    </citation>
    <scope>NUCLEOTIDE SEQUENCE [LARGE SCALE GENOMIC DNA]</scope>
    <source>
        <strain evidence="2 3">B13</strain>
    </source>
</reference>
<keyword evidence="1" id="KW-1133">Transmembrane helix</keyword>
<keyword evidence="1" id="KW-0812">Transmembrane</keyword>
<reference evidence="2 3" key="1">
    <citation type="submission" date="2013-03" db="EMBL/GenBank/DDBJ databases">
        <authorList>
            <person name="Linke B."/>
        </authorList>
    </citation>
    <scope>NUCLEOTIDE SEQUENCE [LARGE SCALE GENOMIC DNA]</scope>
    <source>
        <strain evidence="2 3">B13</strain>
    </source>
</reference>
<gene>
    <name evidence="2" type="ORF">PKB_0404</name>
</gene>
<dbReference type="PATRIC" id="fig|1301098.3.peg.414"/>